<dbReference type="EMBL" id="JABBFX010000001">
    <property type="protein sequence ID" value="NML43511.1"/>
    <property type="molecule type" value="Genomic_DNA"/>
</dbReference>
<name>A0A848H1Q9_9BURK</name>
<accession>A0A848H1Q9</accession>
<feature type="region of interest" description="Disordered" evidence="1">
    <location>
        <begin position="142"/>
        <end position="178"/>
    </location>
</feature>
<organism evidence="2 3">
    <name type="scientific">Ramlibacter agri</name>
    <dbReference type="NCBI Taxonomy" id="2728837"/>
    <lineage>
        <taxon>Bacteria</taxon>
        <taxon>Pseudomonadati</taxon>
        <taxon>Pseudomonadota</taxon>
        <taxon>Betaproteobacteria</taxon>
        <taxon>Burkholderiales</taxon>
        <taxon>Comamonadaceae</taxon>
        <taxon>Ramlibacter</taxon>
    </lineage>
</organism>
<dbReference type="RefSeq" id="WP_169417714.1">
    <property type="nucleotide sequence ID" value="NZ_JABBFX010000001.1"/>
</dbReference>
<gene>
    <name evidence="2" type="ORF">HHL11_07110</name>
</gene>
<reference evidence="2 3" key="1">
    <citation type="submission" date="2020-04" db="EMBL/GenBank/DDBJ databases">
        <title>Ramlibacter sp. G-1-2-2 isolated from soil.</title>
        <authorList>
            <person name="Dahal R.H."/>
        </authorList>
    </citation>
    <scope>NUCLEOTIDE SEQUENCE [LARGE SCALE GENOMIC DNA]</scope>
    <source>
        <strain evidence="2 3">G-1-2-2</strain>
    </source>
</reference>
<dbReference type="Proteomes" id="UP000541185">
    <property type="component" value="Unassembled WGS sequence"/>
</dbReference>
<evidence type="ECO:0000256" key="1">
    <source>
        <dbReference type="SAM" id="MobiDB-lite"/>
    </source>
</evidence>
<comment type="caution">
    <text evidence="2">The sequence shown here is derived from an EMBL/GenBank/DDBJ whole genome shotgun (WGS) entry which is preliminary data.</text>
</comment>
<feature type="compositionally biased region" description="Polar residues" evidence="1">
    <location>
        <begin position="155"/>
        <end position="168"/>
    </location>
</feature>
<evidence type="ECO:0000313" key="2">
    <source>
        <dbReference type="EMBL" id="NML43511.1"/>
    </source>
</evidence>
<keyword evidence="3" id="KW-1185">Reference proteome</keyword>
<sequence length="204" mass="21520">MLTKIYDVAFEIDGDSIELEQDCGIGEVASITLHRIHLRHLAEQAGLILASAHQNPDAAIARLTRQLRTLQARIKHLDECLWAVASAGREDLDHETTYSLATLELADEFIADLDPVVQGHAASRDVTSSHASITRDSDVATLDSSVISDPENGTVRKTNAPESGTVSPANGPKSGGIQADLLSAVDGKADGTAMAIATQEGATT</sequence>
<dbReference type="AlphaFoldDB" id="A0A848H1Q9"/>
<evidence type="ECO:0000313" key="3">
    <source>
        <dbReference type="Proteomes" id="UP000541185"/>
    </source>
</evidence>
<proteinExistence type="predicted"/>
<protein>
    <submittedName>
        <fullName evidence="2">Uncharacterized protein</fullName>
    </submittedName>
</protein>